<name>A0A1Y6CG39_9PROT</name>
<dbReference type="Gene3D" id="1.20.1270.180">
    <property type="match status" value="1"/>
</dbReference>
<feature type="chain" id="PRO_5012124959" evidence="1">
    <location>
        <begin position="31"/>
        <end position="292"/>
    </location>
</feature>
<dbReference type="RefSeq" id="WP_159460293.1">
    <property type="nucleotide sequence ID" value="NZ_FWZX01000023.1"/>
</dbReference>
<proteinExistence type="predicted"/>
<keyword evidence="3" id="KW-1185">Reference proteome</keyword>
<accession>A0A1Y6CG39</accession>
<dbReference type="PROSITE" id="PS51257">
    <property type="entry name" value="PROKAR_LIPOPROTEIN"/>
    <property type="match status" value="1"/>
</dbReference>
<dbReference type="EMBL" id="FWZX01000023">
    <property type="protein sequence ID" value="SMF60058.1"/>
    <property type="molecule type" value="Genomic_DNA"/>
</dbReference>
<reference evidence="2 3" key="1">
    <citation type="submission" date="2017-04" db="EMBL/GenBank/DDBJ databases">
        <authorList>
            <person name="Afonso C.L."/>
            <person name="Miller P.J."/>
            <person name="Scott M.A."/>
            <person name="Spackman E."/>
            <person name="Goraichik I."/>
            <person name="Dimitrov K.M."/>
            <person name="Suarez D.L."/>
            <person name="Swayne D.E."/>
        </authorList>
    </citation>
    <scope>NUCLEOTIDE SEQUENCE [LARGE SCALE GENOMIC DNA]</scope>
    <source>
        <strain evidence="2 3">USBA 355</strain>
    </source>
</reference>
<dbReference type="Proteomes" id="UP000192917">
    <property type="component" value="Unassembled WGS sequence"/>
</dbReference>
<sequence length="292" mass="31818">MTRTRPGRLLPGALLALLSAVILACLPARAGSIENDRATCSRGSYRVQAACLDAIREMVDQDVEALVEREAGRFCVGADAAAVRKAQNDWLSYRTMQCNLIERSPGDGASMASASLCRLLLARQRAAALAIQAERAQPRCPELQLSAAASKPGVPDETLRRIPGSDYAWRIQGKRRATSLAVRRYPDDGRAKTVAELDLSACAFCSGHGGDCEKDGIFVLQQSAMPSRPFVLAVCHLRAQGRQLRLLDPQAFGSAVQLQVTGDERLDWALEKGRLRVVADRTEPIVWPPEER</sequence>
<evidence type="ECO:0000313" key="2">
    <source>
        <dbReference type="EMBL" id="SMF60058.1"/>
    </source>
</evidence>
<evidence type="ECO:0000256" key="1">
    <source>
        <dbReference type="SAM" id="SignalP"/>
    </source>
</evidence>
<feature type="signal peptide" evidence="1">
    <location>
        <begin position="1"/>
        <end position="30"/>
    </location>
</feature>
<evidence type="ECO:0000313" key="3">
    <source>
        <dbReference type="Proteomes" id="UP000192917"/>
    </source>
</evidence>
<gene>
    <name evidence="2" type="ORF">SAMN05428998_12310</name>
</gene>
<organism evidence="2 3">
    <name type="scientific">Tistlia consotensis USBA 355</name>
    <dbReference type="NCBI Taxonomy" id="560819"/>
    <lineage>
        <taxon>Bacteria</taxon>
        <taxon>Pseudomonadati</taxon>
        <taxon>Pseudomonadota</taxon>
        <taxon>Alphaproteobacteria</taxon>
        <taxon>Rhodospirillales</taxon>
        <taxon>Rhodovibrionaceae</taxon>
        <taxon>Tistlia</taxon>
    </lineage>
</organism>
<dbReference type="AlphaFoldDB" id="A0A1Y6CG39"/>
<protein>
    <submittedName>
        <fullName evidence="2">Uncharacterized protein</fullName>
    </submittedName>
</protein>
<keyword evidence="1" id="KW-0732">Signal</keyword>